<sequence>MIVSPLHLKPLKLGSVIGVVAPAGQLDEQNLAKAVAYLTSNGYRVVYGDAIFRKHGYLAGTDEERADDINTMFQRRDIDAIFCACGGYGSPRIASLLNYSLIKKHPKIFWGYSDITFLHVAIQQLTGLTTFHGPMLSSDLGTETRQDELKELLAWLRAPSALIYLAEEILFHGTAHGKLIGGNLSLLVSSLGTPYEVDTDGAILFIEEIDEEPYVIDRLLNQLKLAGKFAKVSAVILGHFNNCVAKNGRLSFTLNDLFIQHIVPVGKPILAGFNVGHCEPNDPMPIGAFCEVNTYDKTVVIKNPFTHD</sequence>
<comment type="similarity">
    <text evidence="1">Belongs to the peptidase S66 family.</text>
</comment>
<keyword evidence="2" id="KW-0121">Carboxypeptidase</keyword>
<gene>
    <name evidence="9" type="ORF">HXA33_12380</name>
</gene>
<dbReference type="RefSeq" id="WP_257821743.1">
    <property type="nucleotide sequence ID" value="NZ_JABXYM010000001.1"/>
</dbReference>
<name>A0A9Q4B2W2_SALAG</name>
<dbReference type="SUPFAM" id="SSF52317">
    <property type="entry name" value="Class I glutamine amidotransferase-like"/>
    <property type="match status" value="1"/>
</dbReference>
<dbReference type="Proteomes" id="UP001057753">
    <property type="component" value="Unassembled WGS sequence"/>
</dbReference>
<feature type="active site" description="Charge relay system" evidence="6">
    <location>
        <position position="207"/>
    </location>
</feature>
<keyword evidence="10" id="KW-1185">Reference proteome</keyword>
<keyword evidence="3" id="KW-0645">Protease</keyword>
<organism evidence="9 10">
    <name type="scientific">Salipaludibacillus agaradhaerens</name>
    <name type="common">Bacillus agaradhaerens</name>
    <dbReference type="NCBI Taxonomy" id="76935"/>
    <lineage>
        <taxon>Bacteria</taxon>
        <taxon>Bacillati</taxon>
        <taxon>Bacillota</taxon>
        <taxon>Bacilli</taxon>
        <taxon>Bacillales</taxon>
        <taxon>Bacillaceae</taxon>
    </lineage>
</organism>
<evidence type="ECO:0000256" key="2">
    <source>
        <dbReference type="ARBA" id="ARBA00022645"/>
    </source>
</evidence>
<dbReference type="Pfam" id="PF02016">
    <property type="entry name" value="Peptidase_S66"/>
    <property type="match status" value="1"/>
</dbReference>
<feature type="active site" description="Charge relay system" evidence="6">
    <location>
        <position position="277"/>
    </location>
</feature>
<dbReference type="PANTHER" id="PTHR30237">
    <property type="entry name" value="MURAMOYLTETRAPEPTIDE CARBOXYPEPTIDASE"/>
    <property type="match status" value="1"/>
</dbReference>
<dbReference type="GO" id="GO:0008236">
    <property type="term" value="F:serine-type peptidase activity"/>
    <property type="evidence" value="ECO:0007669"/>
    <property type="project" value="UniProtKB-KW"/>
</dbReference>
<evidence type="ECO:0000256" key="6">
    <source>
        <dbReference type="PIRSR" id="PIRSR028757-1"/>
    </source>
</evidence>
<dbReference type="GO" id="GO:0004180">
    <property type="term" value="F:carboxypeptidase activity"/>
    <property type="evidence" value="ECO:0007669"/>
    <property type="project" value="UniProtKB-KW"/>
</dbReference>
<evidence type="ECO:0000259" key="8">
    <source>
        <dbReference type="Pfam" id="PF17676"/>
    </source>
</evidence>
<protein>
    <submittedName>
        <fullName evidence="9">LD-carboxypeptidase</fullName>
    </submittedName>
</protein>
<keyword evidence="4" id="KW-0378">Hydrolase</keyword>
<evidence type="ECO:0000256" key="3">
    <source>
        <dbReference type="ARBA" id="ARBA00022670"/>
    </source>
</evidence>
<accession>A0A9Q4B2W2</accession>
<feature type="domain" description="LD-carboxypeptidase C-terminal" evidence="8">
    <location>
        <begin position="177"/>
        <end position="292"/>
    </location>
</feature>
<keyword evidence="5" id="KW-0720">Serine protease</keyword>
<dbReference type="Gene3D" id="3.50.30.60">
    <property type="entry name" value="LD-carboxypeptidase A C-terminal domain-like"/>
    <property type="match status" value="1"/>
</dbReference>
<dbReference type="SUPFAM" id="SSF141986">
    <property type="entry name" value="LD-carboxypeptidase A C-terminal domain-like"/>
    <property type="match status" value="1"/>
</dbReference>
<dbReference type="EMBL" id="JABXYM010000001">
    <property type="protein sequence ID" value="MCR6097342.1"/>
    <property type="molecule type" value="Genomic_DNA"/>
</dbReference>
<evidence type="ECO:0000256" key="4">
    <source>
        <dbReference type="ARBA" id="ARBA00022801"/>
    </source>
</evidence>
<dbReference type="InterPro" id="IPR040921">
    <property type="entry name" value="Peptidase_S66C"/>
</dbReference>
<dbReference type="InterPro" id="IPR027478">
    <property type="entry name" value="LdcA_N"/>
</dbReference>
<dbReference type="InterPro" id="IPR003507">
    <property type="entry name" value="S66_fam"/>
</dbReference>
<dbReference type="Gene3D" id="3.40.50.10740">
    <property type="entry name" value="Class I glutamine amidotransferase-like"/>
    <property type="match status" value="1"/>
</dbReference>
<dbReference type="PANTHER" id="PTHR30237:SF2">
    <property type="entry name" value="MUREIN TETRAPEPTIDE CARBOXYPEPTIDASE"/>
    <property type="match status" value="1"/>
</dbReference>
<feature type="domain" description="LD-carboxypeptidase N-terminal" evidence="7">
    <location>
        <begin position="17"/>
        <end position="133"/>
    </location>
</feature>
<dbReference type="PIRSF" id="PIRSF028757">
    <property type="entry name" value="LD-carboxypeptidase"/>
    <property type="match status" value="1"/>
</dbReference>
<dbReference type="AlphaFoldDB" id="A0A9Q4B2W2"/>
<dbReference type="InterPro" id="IPR027461">
    <property type="entry name" value="Carboxypeptidase_A_C_sf"/>
</dbReference>
<evidence type="ECO:0000259" key="7">
    <source>
        <dbReference type="Pfam" id="PF02016"/>
    </source>
</evidence>
<evidence type="ECO:0000313" key="10">
    <source>
        <dbReference type="Proteomes" id="UP001057753"/>
    </source>
</evidence>
<dbReference type="GO" id="GO:0006508">
    <property type="term" value="P:proteolysis"/>
    <property type="evidence" value="ECO:0007669"/>
    <property type="project" value="UniProtKB-KW"/>
</dbReference>
<reference evidence="9" key="1">
    <citation type="submission" date="2020-06" db="EMBL/GenBank/DDBJ databases">
        <title>Insight into the genomes of haloalkaliphilic bacilli from Kenyan soda lakes.</title>
        <authorList>
            <person name="Mwirichia R."/>
            <person name="Villamizar G.C."/>
            <person name="Poehlein A."/>
            <person name="Mugweru J."/>
            <person name="Kipnyargis A."/>
            <person name="Kiplimo D."/>
            <person name="Orwa P."/>
            <person name="Daniel R."/>
        </authorList>
    </citation>
    <scope>NUCLEOTIDE SEQUENCE</scope>
    <source>
        <strain evidence="9">B1096_S55</strain>
    </source>
</reference>
<feature type="active site" description="Nucleophile" evidence="6">
    <location>
        <position position="113"/>
    </location>
</feature>
<evidence type="ECO:0000256" key="5">
    <source>
        <dbReference type="ARBA" id="ARBA00022825"/>
    </source>
</evidence>
<dbReference type="InterPro" id="IPR040449">
    <property type="entry name" value="Peptidase_S66_N"/>
</dbReference>
<comment type="caution">
    <text evidence="9">The sequence shown here is derived from an EMBL/GenBank/DDBJ whole genome shotgun (WGS) entry which is preliminary data.</text>
</comment>
<proteinExistence type="inferred from homology"/>
<evidence type="ECO:0000256" key="1">
    <source>
        <dbReference type="ARBA" id="ARBA00010233"/>
    </source>
</evidence>
<dbReference type="Pfam" id="PF17676">
    <property type="entry name" value="Peptidase_S66C"/>
    <property type="match status" value="1"/>
</dbReference>
<dbReference type="InterPro" id="IPR029062">
    <property type="entry name" value="Class_I_gatase-like"/>
</dbReference>
<evidence type="ECO:0000313" key="9">
    <source>
        <dbReference type="EMBL" id="MCR6097342.1"/>
    </source>
</evidence>
<dbReference type="CDD" id="cd07025">
    <property type="entry name" value="Peptidase_S66"/>
    <property type="match status" value="1"/>
</dbReference>